<name>A0A6J4VKY3_9BACT</name>
<sequence>MTDLFLGIDLGTSSVKVLVVDEAGRVRGSGSAGYPVDRPQPGYAEQDPEAWWRATGEAARQALGWAGPGAGSSVAGIGLSGQMHGTVLLGDDDRPIAPAIIWADQRAGKQVRSIPERVGAARLIELTGSPVAAGFQAATIRWLQEERSSLWWKTRRVLLPKDELRRRLVGEIATDPSDGSGTLLLDVRWRDWSPEVLTALEIAIERLPPVQESIAVAGGLGAEAAEALGLPASTPVVVGAGDAPSGLLGAGIVDPATMLLSLSTGSQVMVPARGVHPDPGGRTHTFCAALEPTAERPGWYQMGATLAAGMAMGWLRDRVFDLRGEDANDRIAGWAGEAPLGSDGLLFLPYLAGERTPHMDPAARGAFLGLTARHGRAELARAVMEGVTLACLDAFDVLREQGAAPDRIVIAGGGARSPVWRQMAADVFALPVHALATVDQAALGAALLAAVGVRGADPIATAHAWADQTSALEPNPSRHARYRELGALFRDAYAQVSETSHRLAAFEAPAGERVTPRRPRR</sequence>
<accession>A0A6J4VKY3</accession>
<keyword evidence="5 8" id="KW-0418">Kinase</keyword>
<organism evidence="13">
    <name type="scientific">uncultured Thermomicrobiales bacterium</name>
    <dbReference type="NCBI Taxonomy" id="1645740"/>
    <lineage>
        <taxon>Bacteria</taxon>
        <taxon>Pseudomonadati</taxon>
        <taxon>Thermomicrobiota</taxon>
        <taxon>Thermomicrobia</taxon>
        <taxon>Thermomicrobiales</taxon>
        <taxon>environmental samples</taxon>
    </lineage>
</organism>
<keyword evidence="2 8" id="KW-0859">Xylose metabolism</keyword>
<dbReference type="PROSITE" id="PS00445">
    <property type="entry name" value="FGGY_KINASES_2"/>
    <property type="match status" value="1"/>
</dbReference>
<evidence type="ECO:0000256" key="5">
    <source>
        <dbReference type="ARBA" id="ARBA00022777"/>
    </source>
</evidence>
<dbReference type="Pfam" id="PF00370">
    <property type="entry name" value="FGGY_N"/>
    <property type="match status" value="1"/>
</dbReference>
<dbReference type="GO" id="GO:0004856">
    <property type="term" value="F:D-xylulokinase activity"/>
    <property type="evidence" value="ECO:0007669"/>
    <property type="project" value="UniProtKB-UniRule"/>
</dbReference>
<evidence type="ECO:0000256" key="2">
    <source>
        <dbReference type="ARBA" id="ARBA00022629"/>
    </source>
</evidence>
<feature type="domain" description="Carbohydrate kinase FGGY N-terminal" evidence="11">
    <location>
        <begin position="5"/>
        <end position="249"/>
    </location>
</feature>
<dbReference type="GO" id="GO:0005998">
    <property type="term" value="P:xylulose catabolic process"/>
    <property type="evidence" value="ECO:0007669"/>
    <property type="project" value="UniProtKB-UniRule"/>
</dbReference>
<keyword evidence="6 8" id="KW-0067">ATP-binding</keyword>
<comment type="catalytic activity">
    <reaction evidence="8 10">
        <text>D-xylulose + ATP = D-xylulose 5-phosphate + ADP + H(+)</text>
        <dbReference type="Rhea" id="RHEA:10964"/>
        <dbReference type="ChEBI" id="CHEBI:15378"/>
        <dbReference type="ChEBI" id="CHEBI:17140"/>
        <dbReference type="ChEBI" id="CHEBI:30616"/>
        <dbReference type="ChEBI" id="CHEBI:57737"/>
        <dbReference type="ChEBI" id="CHEBI:456216"/>
        <dbReference type="EC" id="2.7.1.17"/>
    </reaction>
</comment>
<evidence type="ECO:0000256" key="3">
    <source>
        <dbReference type="ARBA" id="ARBA00022679"/>
    </source>
</evidence>
<dbReference type="AlphaFoldDB" id="A0A6J4VKY3"/>
<keyword evidence="3 8" id="KW-0808">Transferase</keyword>
<dbReference type="EC" id="2.7.1.17" evidence="8 10"/>
<feature type="domain" description="Carbohydrate kinase FGGY C-terminal" evidence="12">
    <location>
        <begin position="261"/>
        <end position="452"/>
    </location>
</feature>
<dbReference type="InterPro" id="IPR006000">
    <property type="entry name" value="Xylulokinase"/>
</dbReference>
<evidence type="ECO:0000259" key="12">
    <source>
        <dbReference type="Pfam" id="PF02782"/>
    </source>
</evidence>
<keyword evidence="4 8" id="KW-0547">Nucleotide-binding</keyword>
<dbReference type="PIRSF" id="PIRSF000538">
    <property type="entry name" value="GlpK"/>
    <property type="match status" value="1"/>
</dbReference>
<dbReference type="InterPro" id="IPR018485">
    <property type="entry name" value="FGGY_C"/>
</dbReference>
<dbReference type="Gene3D" id="3.30.420.40">
    <property type="match status" value="2"/>
</dbReference>
<dbReference type="GO" id="GO:0042732">
    <property type="term" value="P:D-xylose metabolic process"/>
    <property type="evidence" value="ECO:0007669"/>
    <property type="project" value="UniProtKB-KW"/>
</dbReference>
<dbReference type="InterPro" id="IPR050406">
    <property type="entry name" value="FGGY_Carb_Kinase"/>
</dbReference>
<dbReference type="EMBL" id="CADCWL010000234">
    <property type="protein sequence ID" value="CAA9582349.1"/>
    <property type="molecule type" value="Genomic_DNA"/>
</dbReference>
<gene>
    <name evidence="8 10" type="primary">xylB</name>
    <name evidence="13" type="ORF">AVDCRST_MAG19-4192</name>
</gene>
<dbReference type="SUPFAM" id="SSF53067">
    <property type="entry name" value="Actin-like ATPase domain"/>
    <property type="match status" value="2"/>
</dbReference>
<dbReference type="NCBIfam" id="TIGR01312">
    <property type="entry name" value="XylB"/>
    <property type="match status" value="1"/>
</dbReference>
<dbReference type="HAMAP" id="MF_02220">
    <property type="entry name" value="XylB"/>
    <property type="match status" value="1"/>
</dbReference>
<dbReference type="PANTHER" id="PTHR43095">
    <property type="entry name" value="SUGAR KINASE"/>
    <property type="match status" value="1"/>
</dbReference>
<protein>
    <recommendedName>
        <fullName evidence="8 10">Xylulose kinase</fullName>
        <shortName evidence="8 10">Xylulokinase</shortName>
        <ecNumber evidence="8 10">2.7.1.17</ecNumber>
    </recommendedName>
</protein>
<dbReference type="CDD" id="cd07808">
    <property type="entry name" value="ASKHA_NBD_FGGY_EcXK-like"/>
    <property type="match status" value="1"/>
</dbReference>
<feature type="site" description="Important for activity" evidence="8">
    <location>
        <position position="9"/>
    </location>
</feature>
<dbReference type="Pfam" id="PF02782">
    <property type="entry name" value="FGGY_C"/>
    <property type="match status" value="1"/>
</dbReference>
<feature type="active site" description="Proton acceptor" evidence="8">
    <location>
        <position position="242"/>
    </location>
</feature>
<dbReference type="PANTHER" id="PTHR43095:SF5">
    <property type="entry name" value="XYLULOSE KINASE"/>
    <property type="match status" value="1"/>
</dbReference>
<evidence type="ECO:0000256" key="4">
    <source>
        <dbReference type="ARBA" id="ARBA00022741"/>
    </source>
</evidence>
<comment type="function">
    <text evidence="8">Catalyzes the phosphorylation of D-xylulose to D-xylulose 5-phosphate.</text>
</comment>
<evidence type="ECO:0000256" key="9">
    <source>
        <dbReference type="RuleBase" id="RU003733"/>
    </source>
</evidence>
<dbReference type="InterPro" id="IPR000577">
    <property type="entry name" value="Carb_kinase_FGGY"/>
</dbReference>
<comment type="similarity">
    <text evidence="1 8 9">Belongs to the FGGY kinase family.</text>
</comment>
<dbReference type="GO" id="GO:0005524">
    <property type="term" value="F:ATP binding"/>
    <property type="evidence" value="ECO:0007669"/>
    <property type="project" value="UniProtKB-UniRule"/>
</dbReference>
<evidence type="ECO:0000256" key="10">
    <source>
        <dbReference type="RuleBase" id="RU364073"/>
    </source>
</evidence>
<dbReference type="InterPro" id="IPR018483">
    <property type="entry name" value="Carb_kinase_FGGY_CS"/>
</dbReference>
<evidence type="ECO:0000256" key="8">
    <source>
        <dbReference type="HAMAP-Rule" id="MF_02220"/>
    </source>
</evidence>
<evidence type="ECO:0000259" key="11">
    <source>
        <dbReference type="Pfam" id="PF00370"/>
    </source>
</evidence>
<reference evidence="13" key="1">
    <citation type="submission" date="2020-02" db="EMBL/GenBank/DDBJ databases">
        <authorList>
            <person name="Meier V. D."/>
        </authorList>
    </citation>
    <scope>NUCLEOTIDE SEQUENCE</scope>
    <source>
        <strain evidence="13">AVDCRST_MAG19</strain>
    </source>
</reference>
<evidence type="ECO:0000313" key="13">
    <source>
        <dbReference type="EMBL" id="CAA9582349.1"/>
    </source>
</evidence>
<keyword evidence="7 8" id="KW-0119">Carbohydrate metabolism</keyword>
<proteinExistence type="inferred from homology"/>
<evidence type="ECO:0000256" key="1">
    <source>
        <dbReference type="ARBA" id="ARBA00009156"/>
    </source>
</evidence>
<feature type="binding site" evidence="8">
    <location>
        <begin position="83"/>
        <end position="84"/>
    </location>
    <ligand>
        <name>substrate</name>
    </ligand>
</feature>
<evidence type="ECO:0000256" key="6">
    <source>
        <dbReference type="ARBA" id="ARBA00022840"/>
    </source>
</evidence>
<dbReference type="InterPro" id="IPR018484">
    <property type="entry name" value="FGGY_N"/>
</dbReference>
<dbReference type="InterPro" id="IPR043129">
    <property type="entry name" value="ATPase_NBD"/>
</dbReference>
<evidence type="ECO:0000256" key="7">
    <source>
        <dbReference type="ARBA" id="ARBA00023277"/>
    </source>
</evidence>